<sequence>MAKKSDDTKEWNIARMGISLLLNNKTEEAEALFTGHPHSFHIKAGRCFVLFMNALMTFENDKLQQAILLLKDMERECASDIGWLKSVKSKVFKAEETGVTIII</sequence>
<evidence type="ECO:0000313" key="1">
    <source>
        <dbReference type="EMBL" id="KAF3424009.1"/>
    </source>
</evidence>
<dbReference type="GO" id="GO:0060271">
    <property type="term" value="P:cilium assembly"/>
    <property type="evidence" value="ECO:0007669"/>
    <property type="project" value="TreeGrafter"/>
</dbReference>
<protein>
    <recommendedName>
        <fullName evidence="3">Pentatricopeptide repeat-containing protein</fullName>
    </recommendedName>
</protein>
<dbReference type="PANTHER" id="PTHR31859:SF1">
    <property type="entry name" value="TETRATRICOPEPTIDE REPEAT PROTEIN 39C"/>
    <property type="match status" value="1"/>
</dbReference>
<dbReference type="AlphaFoldDB" id="A0A833R8L1"/>
<reference evidence="1" key="1">
    <citation type="submission" date="2019-11" db="EMBL/GenBank/DDBJ databases">
        <title>The nuclear and mitochondrial genomes of Frieseomelitta varia - a highly eusocial stingless bee (Meliponini) with a permanently sterile worker caste.</title>
        <authorList>
            <person name="Freitas F.C.P."/>
            <person name="Lourenco A.P."/>
            <person name="Nunes F.M.F."/>
            <person name="Paschoal A.R."/>
            <person name="Abreu F.C.P."/>
            <person name="Barbin F.O."/>
            <person name="Bataglia L."/>
            <person name="Cardoso-Junior C.A.M."/>
            <person name="Cervoni M.S."/>
            <person name="Silva S.R."/>
            <person name="Dalarmi F."/>
            <person name="Del Lama M.A."/>
            <person name="Depintor T.S."/>
            <person name="Ferreira K.M."/>
            <person name="Goria P.S."/>
            <person name="Jaskot M.C."/>
            <person name="Lago D.C."/>
            <person name="Luna-Lucena D."/>
            <person name="Moda L.M."/>
            <person name="Nascimento L."/>
            <person name="Pedrino M."/>
            <person name="Rabico F.O."/>
            <person name="Sanches F.C."/>
            <person name="Santos D.E."/>
            <person name="Santos C.G."/>
            <person name="Vieira J."/>
            <person name="Lopes T.F."/>
            <person name="Barchuk A.R."/>
            <person name="Hartfelder K."/>
            <person name="Simoes Z.L.P."/>
            <person name="Bitondi M.M.G."/>
            <person name="Pinheiro D.G."/>
        </authorList>
    </citation>
    <scope>NUCLEOTIDE SEQUENCE</scope>
    <source>
        <strain evidence="1">USP_RPSP 00005682</strain>
        <tissue evidence="1">Whole individual</tissue>
    </source>
</reference>
<dbReference type="EMBL" id="WNWW01000510">
    <property type="protein sequence ID" value="KAF3424009.1"/>
    <property type="molecule type" value="Genomic_DNA"/>
</dbReference>
<evidence type="ECO:0000313" key="2">
    <source>
        <dbReference type="Proteomes" id="UP000655588"/>
    </source>
</evidence>
<proteinExistence type="predicted"/>
<dbReference type="Proteomes" id="UP000655588">
    <property type="component" value="Unassembled WGS sequence"/>
</dbReference>
<dbReference type="PANTHER" id="PTHR31859">
    <property type="entry name" value="TETRATRICOPEPTIDE REPEAT PROTEIN 39 FAMILY MEMBER"/>
    <property type="match status" value="1"/>
</dbReference>
<comment type="caution">
    <text evidence="1">The sequence shown here is derived from an EMBL/GenBank/DDBJ whole genome shotgun (WGS) entry which is preliminary data.</text>
</comment>
<dbReference type="Pfam" id="PF10300">
    <property type="entry name" value="Iml2-TPR_39"/>
    <property type="match status" value="1"/>
</dbReference>
<evidence type="ECO:0008006" key="3">
    <source>
        <dbReference type="Google" id="ProtNLM"/>
    </source>
</evidence>
<keyword evidence="2" id="KW-1185">Reference proteome</keyword>
<accession>A0A833R8L1</accession>
<organism evidence="1 2">
    <name type="scientific">Frieseomelitta varia</name>
    <dbReference type="NCBI Taxonomy" id="561572"/>
    <lineage>
        <taxon>Eukaryota</taxon>
        <taxon>Metazoa</taxon>
        <taxon>Ecdysozoa</taxon>
        <taxon>Arthropoda</taxon>
        <taxon>Hexapoda</taxon>
        <taxon>Insecta</taxon>
        <taxon>Pterygota</taxon>
        <taxon>Neoptera</taxon>
        <taxon>Endopterygota</taxon>
        <taxon>Hymenoptera</taxon>
        <taxon>Apocrita</taxon>
        <taxon>Aculeata</taxon>
        <taxon>Apoidea</taxon>
        <taxon>Anthophila</taxon>
        <taxon>Apidae</taxon>
        <taxon>Frieseomelitta</taxon>
    </lineage>
</organism>
<name>A0A833R8L1_9HYME</name>
<dbReference type="InterPro" id="IPR019412">
    <property type="entry name" value="IML2/TPR_39"/>
</dbReference>
<gene>
    <name evidence="1" type="ORF">E2986_12073</name>
</gene>